<dbReference type="Proteomes" id="UP000095282">
    <property type="component" value="Unplaced"/>
</dbReference>
<protein>
    <submittedName>
        <fullName evidence="3">SAM domain-containing protein</fullName>
    </submittedName>
</protein>
<evidence type="ECO:0000313" key="3">
    <source>
        <dbReference type="WBParaSite" id="Csp11.Scaffold630.g20265.t1"/>
    </source>
</evidence>
<organism evidence="2 3">
    <name type="scientific">Caenorhabditis tropicalis</name>
    <dbReference type="NCBI Taxonomy" id="1561998"/>
    <lineage>
        <taxon>Eukaryota</taxon>
        <taxon>Metazoa</taxon>
        <taxon>Ecdysozoa</taxon>
        <taxon>Nematoda</taxon>
        <taxon>Chromadorea</taxon>
        <taxon>Rhabditida</taxon>
        <taxon>Rhabditina</taxon>
        <taxon>Rhabditomorpha</taxon>
        <taxon>Rhabditoidea</taxon>
        <taxon>Rhabditidae</taxon>
        <taxon>Peloderinae</taxon>
        <taxon>Caenorhabditis</taxon>
    </lineage>
</organism>
<accession>A0A1I7UXA9</accession>
<dbReference type="eggNOG" id="ENOG502TJ9P">
    <property type="taxonomic scope" value="Eukaryota"/>
</dbReference>
<keyword evidence="2" id="KW-1185">Reference proteome</keyword>
<evidence type="ECO:0000256" key="1">
    <source>
        <dbReference type="SAM" id="MobiDB-lite"/>
    </source>
</evidence>
<sequence length="577" mass="66986">MDDDDRLGEPPGDEEEVRDLLEFLEMHHNMQQAAELEEQRRQDFARRLAENERQQAEAEQRHDEIQQELNRARRQLADVNRRMDEQIRARVHEVIANPRREPEIRAVEPAVDMDDLLLRDAPMPGHPNIGEAAMDMLANIAREDLGARFRDIRPPPDQNELADDPHVGMRWILERRAQRQAAREAAAPEAPPAPVEAPEARRGVRRRREADGDDDELLVYRPNPHNPLRLAFRPNPNHDWYMRAAAAQLFAFPPPLEDGRRVAPIPIIEIPDGDAPEAPAPGVEAPEQPRVQQRGRRFTEVRIDGLQDRPRPGIPLEAYELRRALARIIRADGPNLIDQQNLNDLNTLISEGLARYHPNDLFRENERIVQHLRRVLEWLEIEFPRFPDDGPPRRSRGHDANAVPRRPALIRDVVPLVGPERAPQPPIIPPRGLLDDHNDFQAIRHIMIEMANEREQRRRRIQRNMDQVHIIYPDANDYARPRKLLPESKTLHLPNGSNNVRGWSRDEVMTWLKLFVDDDELLNLIKKKQLGGLQLLQILKSDDKWKEEQIPFGLYIQMKSHMNRAMNNFNGYGPEDY</sequence>
<feature type="region of interest" description="Disordered" evidence="1">
    <location>
        <begin position="32"/>
        <end position="65"/>
    </location>
</feature>
<dbReference type="WBParaSite" id="Csp11.Scaffold630.g20265.t1">
    <property type="protein sequence ID" value="Csp11.Scaffold630.g20265.t1"/>
    <property type="gene ID" value="Csp11.Scaffold630.g20265"/>
</dbReference>
<feature type="compositionally biased region" description="Basic and acidic residues" evidence="1">
    <location>
        <begin position="37"/>
        <end position="65"/>
    </location>
</feature>
<dbReference type="AlphaFoldDB" id="A0A1I7UXA9"/>
<name>A0A1I7UXA9_9PELO</name>
<reference evidence="3" key="1">
    <citation type="submission" date="2016-11" db="UniProtKB">
        <authorList>
            <consortium name="WormBaseParasite"/>
        </authorList>
    </citation>
    <scope>IDENTIFICATION</scope>
</reference>
<proteinExistence type="predicted"/>
<evidence type="ECO:0000313" key="2">
    <source>
        <dbReference type="Proteomes" id="UP000095282"/>
    </source>
</evidence>
<dbReference type="STRING" id="1561998.A0A1I7UXA9"/>
<feature type="region of interest" description="Disordered" evidence="1">
    <location>
        <begin position="180"/>
        <end position="221"/>
    </location>
</feature>